<protein>
    <submittedName>
        <fullName evidence="2">Uncharacterized protein</fullName>
    </submittedName>
</protein>
<dbReference type="Proteomes" id="UP000237000">
    <property type="component" value="Unassembled WGS sequence"/>
</dbReference>
<reference evidence="3" key="1">
    <citation type="submission" date="2016-06" db="EMBL/GenBank/DDBJ databases">
        <title>Parallel loss of symbiosis genes in relatives of nitrogen-fixing non-legume Parasponia.</title>
        <authorList>
            <person name="Van Velzen R."/>
            <person name="Holmer R."/>
            <person name="Bu F."/>
            <person name="Rutten L."/>
            <person name="Van Zeijl A."/>
            <person name="Liu W."/>
            <person name="Santuari L."/>
            <person name="Cao Q."/>
            <person name="Sharma T."/>
            <person name="Shen D."/>
            <person name="Roswanjaya Y."/>
            <person name="Wardhani T."/>
            <person name="Kalhor M.S."/>
            <person name="Jansen J."/>
            <person name="Van den Hoogen J."/>
            <person name="Gungor B."/>
            <person name="Hartog M."/>
            <person name="Hontelez J."/>
            <person name="Verver J."/>
            <person name="Yang W.-C."/>
            <person name="Schijlen E."/>
            <person name="Repin R."/>
            <person name="Schilthuizen M."/>
            <person name="Schranz E."/>
            <person name="Heidstra R."/>
            <person name="Miyata K."/>
            <person name="Fedorova E."/>
            <person name="Kohlen W."/>
            <person name="Bisseling T."/>
            <person name="Smit S."/>
            <person name="Geurts R."/>
        </authorList>
    </citation>
    <scope>NUCLEOTIDE SEQUENCE [LARGE SCALE GENOMIC DNA]</scope>
    <source>
        <strain evidence="3">cv. RG33-2</strain>
    </source>
</reference>
<dbReference type="InParanoid" id="A0A2P5FAP9"/>
<gene>
    <name evidence="2" type="ORF">TorRG33x02_093700</name>
</gene>
<accession>A0A2P5FAP9</accession>
<dbReference type="OrthoDB" id="10524707at2759"/>
<dbReference type="AlphaFoldDB" id="A0A2P5FAP9"/>
<organism evidence="2 3">
    <name type="scientific">Trema orientale</name>
    <name type="common">Charcoal tree</name>
    <name type="synonym">Celtis orientalis</name>
    <dbReference type="NCBI Taxonomy" id="63057"/>
    <lineage>
        <taxon>Eukaryota</taxon>
        <taxon>Viridiplantae</taxon>
        <taxon>Streptophyta</taxon>
        <taxon>Embryophyta</taxon>
        <taxon>Tracheophyta</taxon>
        <taxon>Spermatophyta</taxon>
        <taxon>Magnoliopsida</taxon>
        <taxon>eudicotyledons</taxon>
        <taxon>Gunneridae</taxon>
        <taxon>Pentapetalae</taxon>
        <taxon>rosids</taxon>
        <taxon>fabids</taxon>
        <taxon>Rosales</taxon>
        <taxon>Cannabaceae</taxon>
        <taxon>Trema</taxon>
    </lineage>
</organism>
<feature type="region of interest" description="Disordered" evidence="1">
    <location>
        <begin position="26"/>
        <end position="78"/>
    </location>
</feature>
<proteinExistence type="predicted"/>
<name>A0A2P5FAP9_TREOI</name>
<feature type="compositionally biased region" description="Acidic residues" evidence="1">
    <location>
        <begin position="63"/>
        <end position="78"/>
    </location>
</feature>
<evidence type="ECO:0000256" key="1">
    <source>
        <dbReference type="SAM" id="MobiDB-lite"/>
    </source>
</evidence>
<dbReference type="EMBL" id="JXTC01000048">
    <property type="protein sequence ID" value="PON94857.1"/>
    <property type="molecule type" value="Genomic_DNA"/>
</dbReference>
<comment type="caution">
    <text evidence="2">The sequence shown here is derived from an EMBL/GenBank/DDBJ whole genome shotgun (WGS) entry which is preliminary data.</text>
</comment>
<evidence type="ECO:0000313" key="2">
    <source>
        <dbReference type="EMBL" id="PON94857.1"/>
    </source>
</evidence>
<sequence length="131" mass="14710">MADLVDYDQLVEFITAGIDALSIDTWDEQNPGHHPAFVSGSGQEVSGSWPNISNADNERPRQEEEEEEVNVDGPEPMDVDEFVGQVELEEYDDHHFEIQVNENVTTVKFKCMDGRGCEVLVLGGEVLLRFL</sequence>
<keyword evidence="3" id="KW-1185">Reference proteome</keyword>
<evidence type="ECO:0000313" key="3">
    <source>
        <dbReference type="Proteomes" id="UP000237000"/>
    </source>
</evidence>
<feature type="compositionally biased region" description="Polar residues" evidence="1">
    <location>
        <begin position="40"/>
        <end position="55"/>
    </location>
</feature>